<dbReference type="EMBL" id="JAOAMU010000001">
    <property type="protein sequence ID" value="MCT2560973.1"/>
    <property type="molecule type" value="Genomic_DNA"/>
</dbReference>
<reference evidence="1 2" key="1">
    <citation type="submission" date="2022-09" db="EMBL/GenBank/DDBJ databases">
        <title>Chryseobacterium oleae sp.nov., isolated from the inter-root soil of Pyrola calliantha H. Andr. in Tibet.</title>
        <authorList>
            <person name="Li Z."/>
        </authorList>
    </citation>
    <scope>NUCLEOTIDE SEQUENCE [LARGE SCALE GENOMIC DNA]</scope>
    <source>
        <strain evidence="2">pc1-10</strain>
    </source>
</reference>
<name>A0ABT2IQ80_9FLAO</name>
<keyword evidence="2" id="KW-1185">Reference proteome</keyword>
<dbReference type="Proteomes" id="UP001525566">
    <property type="component" value="Unassembled WGS sequence"/>
</dbReference>
<evidence type="ECO:0000313" key="1">
    <source>
        <dbReference type="EMBL" id="MCT2560973.1"/>
    </source>
</evidence>
<proteinExistence type="predicted"/>
<evidence type="ECO:0000313" key="2">
    <source>
        <dbReference type="Proteomes" id="UP001525566"/>
    </source>
</evidence>
<sequence length="116" mass="13392">MKKITVVIMLLLICIGCGANLKFVVKRTIVEVYENDEVKILVADNKDIIEAFKEQNNGKKCKEIMLGKTSRFKVIPVSDLALHRNNFEYILNDSTVLKYNRYFSIADLQNYCVKNK</sequence>
<dbReference type="RefSeq" id="WP_259836819.1">
    <property type="nucleotide sequence ID" value="NZ_JAOAMU010000001.1"/>
</dbReference>
<gene>
    <name evidence="1" type="ORF">N0B48_03605</name>
</gene>
<accession>A0ABT2IQ80</accession>
<comment type="caution">
    <text evidence="1">The sequence shown here is derived from an EMBL/GenBank/DDBJ whole genome shotgun (WGS) entry which is preliminary data.</text>
</comment>
<evidence type="ECO:0008006" key="3">
    <source>
        <dbReference type="Google" id="ProtNLM"/>
    </source>
</evidence>
<organism evidence="1 2">
    <name type="scientific">Chryseobacterium herbae</name>
    <dbReference type="NCBI Taxonomy" id="2976476"/>
    <lineage>
        <taxon>Bacteria</taxon>
        <taxon>Pseudomonadati</taxon>
        <taxon>Bacteroidota</taxon>
        <taxon>Flavobacteriia</taxon>
        <taxon>Flavobacteriales</taxon>
        <taxon>Weeksellaceae</taxon>
        <taxon>Chryseobacterium group</taxon>
        <taxon>Chryseobacterium</taxon>
    </lineage>
</organism>
<protein>
    <recommendedName>
        <fullName evidence="3">Lipoprotein</fullName>
    </recommendedName>
</protein>